<evidence type="ECO:0000313" key="3">
    <source>
        <dbReference type="Proteomes" id="UP000054776"/>
    </source>
</evidence>
<sequence length="102" mass="11682">LFEALTDDDILEAVEKDEDEDGDESDMSDKPNERLCHSEAYSSFKFGLKWMEQQKELSAAQLMVVRHIRDVAAQKKLSSLKQRLIADFIKSNTNEYKANNVA</sequence>
<comment type="caution">
    <text evidence="2">The sequence shown here is derived from an EMBL/GenBank/DDBJ whole genome shotgun (WGS) entry which is preliminary data.</text>
</comment>
<dbReference type="OrthoDB" id="125347at2759"/>
<feature type="non-terminal residue" evidence="2">
    <location>
        <position position="1"/>
    </location>
</feature>
<feature type="region of interest" description="Disordered" evidence="1">
    <location>
        <begin position="13"/>
        <end position="32"/>
    </location>
</feature>
<dbReference type="EMBL" id="JYDH01001253">
    <property type="protein sequence ID" value="KRY25008.1"/>
    <property type="molecule type" value="Genomic_DNA"/>
</dbReference>
<dbReference type="AlphaFoldDB" id="A0A0V1AJI3"/>
<gene>
    <name evidence="2" type="ORF">T01_2234</name>
</gene>
<feature type="compositionally biased region" description="Acidic residues" evidence="1">
    <location>
        <begin position="13"/>
        <end position="26"/>
    </location>
</feature>
<proteinExistence type="predicted"/>
<reference evidence="2 3" key="1">
    <citation type="submission" date="2015-01" db="EMBL/GenBank/DDBJ databases">
        <title>Evolution of Trichinella species and genotypes.</title>
        <authorList>
            <person name="Korhonen P.K."/>
            <person name="Edoardo P."/>
            <person name="Giuseppe L.R."/>
            <person name="Gasser R.B."/>
        </authorList>
    </citation>
    <scope>NUCLEOTIDE SEQUENCE [LARGE SCALE GENOMIC DNA]</scope>
    <source>
        <strain evidence="2">ISS3</strain>
    </source>
</reference>
<protein>
    <recommendedName>
        <fullName evidence="4">Jerky-like protein-like</fullName>
    </recommendedName>
</protein>
<evidence type="ECO:0000313" key="2">
    <source>
        <dbReference type="EMBL" id="KRY25008.1"/>
    </source>
</evidence>
<name>A0A0V1AJI3_TRISP</name>
<keyword evidence="3" id="KW-1185">Reference proteome</keyword>
<evidence type="ECO:0000256" key="1">
    <source>
        <dbReference type="SAM" id="MobiDB-lite"/>
    </source>
</evidence>
<evidence type="ECO:0008006" key="4">
    <source>
        <dbReference type="Google" id="ProtNLM"/>
    </source>
</evidence>
<organism evidence="2 3">
    <name type="scientific">Trichinella spiralis</name>
    <name type="common">Trichina worm</name>
    <dbReference type="NCBI Taxonomy" id="6334"/>
    <lineage>
        <taxon>Eukaryota</taxon>
        <taxon>Metazoa</taxon>
        <taxon>Ecdysozoa</taxon>
        <taxon>Nematoda</taxon>
        <taxon>Enoplea</taxon>
        <taxon>Dorylaimia</taxon>
        <taxon>Trichinellida</taxon>
        <taxon>Trichinellidae</taxon>
        <taxon>Trichinella</taxon>
    </lineage>
</organism>
<accession>A0A0V1AJI3</accession>
<dbReference type="InParanoid" id="A0A0V1AJI3"/>
<dbReference type="Proteomes" id="UP000054776">
    <property type="component" value="Unassembled WGS sequence"/>
</dbReference>